<dbReference type="PANTHER" id="PTHR38050:SF2">
    <property type="entry name" value="FERULOYL ESTERASE C-RELATED"/>
    <property type="match status" value="1"/>
</dbReference>
<dbReference type="PANTHER" id="PTHR38050">
    <property type="match status" value="1"/>
</dbReference>
<dbReference type="InterPro" id="IPR001375">
    <property type="entry name" value="Peptidase_S9_cat"/>
</dbReference>
<feature type="region of interest" description="Disordered" evidence="8">
    <location>
        <begin position="35"/>
        <end position="55"/>
    </location>
</feature>
<dbReference type="Gene3D" id="3.40.50.1820">
    <property type="entry name" value="alpha/beta hydrolase"/>
    <property type="match status" value="1"/>
</dbReference>
<reference evidence="10 11" key="1">
    <citation type="submission" date="2022-07" db="EMBL/GenBank/DDBJ databases">
        <title>Methylomonas rivi sp. nov., Methylomonas rosea sp. nov., Methylomonas aureus sp. nov. and Methylomonas subterranea sp. nov., four novel methanotrophs isolated from a freshwater creek and the deep terrestrial subsurface.</title>
        <authorList>
            <person name="Abin C."/>
            <person name="Sankaranarayanan K."/>
            <person name="Garner C."/>
            <person name="Sindelar R."/>
            <person name="Kotary K."/>
            <person name="Garner R."/>
            <person name="Barclay S."/>
            <person name="Lawson P."/>
            <person name="Krumholz L."/>
        </authorList>
    </citation>
    <scope>NUCLEOTIDE SEQUENCE [LARGE SCALE GENOMIC DNA]</scope>
    <source>
        <strain evidence="10 11">SURF-2</strain>
    </source>
</reference>
<evidence type="ECO:0000313" key="10">
    <source>
        <dbReference type="EMBL" id="MCQ8104013.1"/>
    </source>
</evidence>
<dbReference type="Proteomes" id="UP001524499">
    <property type="component" value="Unassembled WGS sequence"/>
</dbReference>
<evidence type="ECO:0000256" key="8">
    <source>
        <dbReference type="SAM" id="MobiDB-lite"/>
    </source>
</evidence>
<proteinExistence type="predicted"/>
<evidence type="ECO:0000256" key="4">
    <source>
        <dbReference type="ARBA" id="ARBA00022729"/>
    </source>
</evidence>
<feature type="domain" description="Peptidase S9 prolyl oligopeptidase catalytic" evidence="9">
    <location>
        <begin position="160"/>
        <end position="209"/>
    </location>
</feature>
<comment type="subcellular location">
    <subcellularLocation>
        <location evidence="1">Secreted</location>
    </subcellularLocation>
</comment>
<evidence type="ECO:0000256" key="5">
    <source>
        <dbReference type="ARBA" id="ARBA00022801"/>
    </source>
</evidence>
<sequence>MKKHRIVSCLTCLLIAAAILLPTLGDARETSLRQKLKERRSARQSAAADNRESPIDQAGDYTFDLLHNGLTRQYRLHVPAGYRPDKPLAMVLSLHGGGGNMSVQADDSYYGLISKSDSAGFAAVFPNGYSRLRSGKLATWNAGICCGAARDRGVDDVGFLRAVVKDVQSKLNIDPGRIFASGMSNGGMMSYRLACEMADTFKAIAAVAGTDGTRACTPSRPVSVLHIHARNDDRVLFNGGSGSASASHADFVSVPDTVAKWVKLNACNIPPTRVLEVAGAYCEVYSPCREQAKVELCVTETGGHSWPGGRKVRGGEPGSTAISATDLMWDFFAAP</sequence>
<evidence type="ECO:0000256" key="2">
    <source>
        <dbReference type="ARBA" id="ARBA00022525"/>
    </source>
</evidence>
<evidence type="ECO:0000259" key="9">
    <source>
        <dbReference type="Pfam" id="PF00326"/>
    </source>
</evidence>
<evidence type="ECO:0000256" key="7">
    <source>
        <dbReference type="ARBA" id="ARBA00023326"/>
    </source>
</evidence>
<evidence type="ECO:0000256" key="3">
    <source>
        <dbReference type="ARBA" id="ARBA00022651"/>
    </source>
</evidence>
<keyword evidence="2" id="KW-0964">Secreted</keyword>
<accession>A0ABT1TFH8</accession>
<keyword evidence="5" id="KW-0378">Hydrolase</keyword>
<keyword evidence="3" id="KW-0858">Xylan degradation</keyword>
<evidence type="ECO:0000256" key="6">
    <source>
        <dbReference type="ARBA" id="ARBA00023277"/>
    </source>
</evidence>
<keyword evidence="11" id="KW-1185">Reference proteome</keyword>
<keyword evidence="6" id="KW-0119">Carbohydrate metabolism</keyword>
<evidence type="ECO:0000256" key="1">
    <source>
        <dbReference type="ARBA" id="ARBA00004613"/>
    </source>
</evidence>
<dbReference type="SUPFAM" id="SSF53474">
    <property type="entry name" value="alpha/beta-Hydrolases"/>
    <property type="match status" value="1"/>
</dbReference>
<keyword evidence="7" id="KW-0624">Polysaccharide degradation</keyword>
<evidence type="ECO:0000313" key="11">
    <source>
        <dbReference type="Proteomes" id="UP001524499"/>
    </source>
</evidence>
<dbReference type="EMBL" id="JANIBJ010000012">
    <property type="protein sequence ID" value="MCQ8104013.1"/>
    <property type="molecule type" value="Genomic_DNA"/>
</dbReference>
<name>A0ABT1TFH8_9GAMM</name>
<organism evidence="10 11">
    <name type="scientific">Methylomonas subterranea</name>
    <dbReference type="NCBI Taxonomy" id="2952225"/>
    <lineage>
        <taxon>Bacteria</taxon>
        <taxon>Pseudomonadati</taxon>
        <taxon>Pseudomonadota</taxon>
        <taxon>Gammaproteobacteria</taxon>
        <taxon>Methylococcales</taxon>
        <taxon>Methylococcaceae</taxon>
        <taxon>Methylomonas</taxon>
    </lineage>
</organism>
<dbReference type="Pfam" id="PF00326">
    <property type="entry name" value="Peptidase_S9"/>
    <property type="match status" value="1"/>
</dbReference>
<gene>
    <name evidence="10" type="ORF">NP590_07850</name>
</gene>
<dbReference type="InterPro" id="IPR043595">
    <property type="entry name" value="FaeB/C/D"/>
</dbReference>
<protein>
    <submittedName>
        <fullName evidence="10">Prolyl oligopeptidase family serine peptidase</fullName>
    </submittedName>
</protein>
<dbReference type="InterPro" id="IPR029058">
    <property type="entry name" value="AB_hydrolase_fold"/>
</dbReference>
<dbReference type="RefSeq" id="WP_256601771.1">
    <property type="nucleotide sequence ID" value="NZ_JANIBJ010000012.1"/>
</dbReference>
<comment type="caution">
    <text evidence="10">The sequence shown here is derived from an EMBL/GenBank/DDBJ whole genome shotgun (WGS) entry which is preliminary data.</text>
</comment>
<keyword evidence="4" id="KW-0732">Signal</keyword>